<gene>
    <name evidence="2" type="ORF">CJF60_00550</name>
</gene>
<reference evidence="2" key="1">
    <citation type="submission" date="2017-08" db="EMBL/GenBank/DDBJ databases">
        <authorList>
            <person name="Alvarez-Ponce D."/>
            <person name="Weitzman C.L."/>
            <person name="Tillett R.L."/>
            <person name="Sandmeier F.C."/>
            <person name="Tracy C.R."/>
        </authorList>
    </citation>
    <scope>NUCLEOTIDE SEQUENCE [LARGE SCALE GENOMIC DNA]</scope>
    <source>
        <strain evidence="2">PS6</strain>
    </source>
</reference>
<evidence type="ECO:0000313" key="2">
    <source>
        <dbReference type="EMBL" id="PAF55162.1"/>
    </source>
</evidence>
<dbReference type="EMBL" id="NQMN01000001">
    <property type="protein sequence ID" value="PAF55162.1"/>
    <property type="molecule type" value="Genomic_DNA"/>
</dbReference>
<organism evidence="2 3">
    <name type="scientific">Mycoplasmopsis agassizii</name>
    <dbReference type="NCBI Taxonomy" id="33922"/>
    <lineage>
        <taxon>Bacteria</taxon>
        <taxon>Bacillati</taxon>
        <taxon>Mycoplasmatota</taxon>
        <taxon>Mycoplasmoidales</taxon>
        <taxon>Metamycoplasmataceae</taxon>
        <taxon>Mycoplasmopsis</taxon>
    </lineage>
</organism>
<feature type="chain" id="PRO_5046718881" description="Lipoprotein" evidence="1">
    <location>
        <begin position="20"/>
        <end position="349"/>
    </location>
</feature>
<proteinExistence type="predicted"/>
<dbReference type="Proteomes" id="UP000217033">
    <property type="component" value="Unassembled WGS sequence"/>
</dbReference>
<protein>
    <recommendedName>
        <fullName evidence="4">Lipoprotein</fullName>
    </recommendedName>
</protein>
<keyword evidence="3" id="KW-1185">Reference proteome</keyword>
<dbReference type="PROSITE" id="PS51257">
    <property type="entry name" value="PROKAR_LIPOPROTEIN"/>
    <property type="match status" value="1"/>
</dbReference>
<keyword evidence="1" id="KW-0732">Signal</keyword>
<feature type="signal peptide" evidence="1">
    <location>
        <begin position="1"/>
        <end position="19"/>
    </location>
</feature>
<evidence type="ECO:0000256" key="1">
    <source>
        <dbReference type="SAM" id="SignalP"/>
    </source>
</evidence>
<accession>A0ABX4H5I6</accession>
<sequence length="349" mass="41419">MKKKLLLSLTSITAVTAVAALVSCSQTPPYDGGYSCDCERPRRPYDRYAGWIKKGAAIYEKTTLYNQPYIKLTTVGYNDYTFSDGYWTYKDNKKSVYKELDKLKKLWSEQGNRFYSEWAENYFLEYKSRSLFTANFTKKNQWKYDAKIHKWGSKFEKGYVDSLFKNFNAQKSLPTNLKTISLVKNQDELKKALRLTDEDQVKYKEYFERVHNENKLSNFDYKKYMPWSATFNYEEINKKLDFEKYDYLFLKDFLDLRWERIEQNREGKGVPEMETGVEIADIKINPDKKRIEIGLHIDNFEEQYDGDSHGSYLDSEQMSKGDRLTSFLVPVEKGKIQNFDLNDYKIKML</sequence>
<name>A0ABX4H5I6_9BACT</name>
<comment type="caution">
    <text evidence="2">The sequence shown here is derived from an EMBL/GenBank/DDBJ whole genome shotgun (WGS) entry which is preliminary data.</text>
</comment>
<dbReference type="RefSeq" id="WP_084232114.1">
    <property type="nucleotide sequence ID" value="NZ_FWXE01000003.1"/>
</dbReference>
<evidence type="ECO:0000313" key="3">
    <source>
        <dbReference type="Proteomes" id="UP000217033"/>
    </source>
</evidence>
<evidence type="ECO:0008006" key="4">
    <source>
        <dbReference type="Google" id="ProtNLM"/>
    </source>
</evidence>